<proteinExistence type="predicted"/>
<name>A0A2R5EW02_9BACL</name>
<dbReference type="RefSeq" id="WP_108995290.1">
    <property type="nucleotide sequence ID" value="NZ_BDQX01000356.1"/>
</dbReference>
<feature type="transmembrane region" description="Helical" evidence="6">
    <location>
        <begin position="41"/>
        <end position="62"/>
    </location>
</feature>
<organism evidence="8 9">
    <name type="scientific">Paenibacillus agaridevorans</name>
    <dbReference type="NCBI Taxonomy" id="171404"/>
    <lineage>
        <taxon>Bacteria</taxon>
        <taxon>Bacillati</taxon>
        <taxon>Bacillota</taxon>
        <taxon>Bacilli</taxon>
        <taxon>Bacillales</taxon>
        <taxon>Paenibacillaceae</taxon>
        <taxon>Paenibacillus</taxon>
    </lineage>
</organism>
<sequence>MKSQGMLISAFAFALVIAIFAVINVEQVEVNFMFAKTSTPLILVILVSTLLGGLTVGLFGMLRIFKLQRQVKTLEKSVAEQAEQSEPFEATFASDAGPNANAGTALVSDTQWEEESADNGNALVEKDRKE</sequence>
<evidence type="ECO:0000256" key="4">
    <source>
        <dbReference type="ARBA" id="ARBA00023136"/>
    </source>
</evidence>
<dbReference type="InterPro" id="IPR010445">
    <property type="entry name" value="LapA_dom"/>
</dbReference>
<keyword evidence="2 6" id="KW-0812">Transmembrane</keyword>
<keyword evidence="1" id="KW-1003">Cell membrane</keyword>
<dbReference type="PANTHER" id="PTHR41335">
    <property type="entry name" value="MEMBRANE PROTEIN-RELATED"/>
    <property type="match status" value="1"/>
</dbReference>
<accession>A0A2R5EW02</accession>
<dbReference type="Pfam" id="PF06305">
    <property type="entry name" value="LapA_dom"/>
    <property type="match status" value="1"/>
</dbReference>
<keyword evidence="3 6" id="KW-1133">Transmembrane helix</keyword>
<protein>
    <recommendedName>
        <fullName evidence="7">Lipopolysaccharide assembly protein A domain-containing protein</fullName>
    </recommendedName>
</protein>
<feature type="region of interest" description="Disordered" evidence="5">
    <location>
        <begin position="91"/>
        <end position="130"/>
    </location>
</feature>
<dbReference type="EMBL" id="BDQX01000356">
    <property type="protein sequence ID" value="GBG10882.1"/>
    <property type="molecule type" value="Genomic_DNA"/>
</dbReference>
<keyword evidence="4 6" id="KW-0472">Membrane</keyword>
<feature type="domain" description="Lipopolysaccharide assembly protein A" evidence="7">
    <location>
        <begin position="24"/>
        <end position="84"/>
    </location>
</feature>
<evidence type="ECO:0000256" key="6">
    <source>
        <dbReference type="SAM" id="Phobius"/>
    </source>
</evidence>
<evidence type="ECO:0000256" key="1">
    <source>
        <dbReference type="ARBA" id="ARBA00022475"/>
    </source>
</evidence>
<dbReference type="Proteomes" id="UP000245202">
    <property type="component" value="Unassembled WGS sequence"/>
</dbReference>
<evidence type="ECO:0000256" key="3">
    <source>
        <dbReference type="ARBA" id="ARBA00022989"/>
    </source>
</evidence>
<evidence type="ECO:0000259" key="7">
    <source>
        <dbReference type="Pfam" id="PF06305"/>
    </source>
</evidence>
<evidence type="ECO:0000313" key="9">
    <source>
        <dbReference type="Proteomes" id="UP000245202"/>
    </source>
</evidence>
<dbReference type="AlphaFoldDB" id="A0A2R5EW02"/>
<dbReference type="PANTHER" id="PTHR41335:SF1">
    <property type="entry name" value="MEMBRANE PROTEIN"/>
    <property type="match status" value="1"/>
</dbReference>
<evidence type="ECO:0000313" key="8">
    <source>
        <dbReference type="EMBL" id="GBG10882.1"/>
    </source>
</evidence>
<comment type="caution">
    <text evidence="8">The sequence shown here is derived from an EMBL/GenBank/DDBJ whole genome shotgun (WGS) entry which is preliminary data.</text>
</comment>
<dbReference type="GO" id="GO:0005886">
    <property type="term" value="C:plasma membrane"/>
    <property type="evidence" value="ECO:0007669"/>
    <property type="project" value="InterPro"/>
</dbReference>
<keyword evidence="9" id="KW-1185">Reference proteome</keyword>
<evidence type="ECO:0000256" key="5">
    <source>
        <dbReference type="SAM" id="MobiDB-lite"/>
    </source>
</evidence>
<evidence type="ECO:0000256" key="2">
    <source>
        <dbReference type="ARBA" id="ARBA00022692"/>
    </source>
</evidence>
<gene>
    <name evidence="8" type="ORF">PAT3040_05652</name>
</gene>
<reference evidence="8 9" key="1">
    <citation type="submission" date="2017-08" db="EMBL/GenBank/DDBJ databases">
        <title>Substantial Increase in Enzyme Production by Combined Drug-Resistance Mutations in Paenibacillus agaridevorans.</title>
        <authorList>
            <person name="Tanaka Y."/>
            <person name="Funane K."/>
            <person name="Hosaka T."/>
            <person name="Shiwa Y."/>
            <person name="Fujita N."/>
            <person name="Miyazaki T."/>
            <person name="Yoshikawa H."/>
            <person name="Murakami K."/>
            <person name="Kasahara K."/>
            <person name="Inaoka T."/>
            <person name="Hiraga Y."/>
            <person name="Ochi K."/>
        </authorList>
    </citation>
    <scope>NUCLEOTIDE SEQUENCE [LARGE SCALE GENOMIC DNA]</scope>
    <source>
        <strain evidence="8 9">T-3040</strain>
    </source>
</reference>